<proteinExistence type="predicted"/>
<keyword evidence="7" id="KW-0238">DNA-binding</keyword>
<dbReference type="InterPro" id="IPR009072">
    <property type="entry name" value="Histone-fold"/>
</dbReference>
<dbReference type="CDD" id="cd22924">
    <property type="entry name" value="HFD_CHRAC1-like"/>
    <property type="match status" value="1"/>
</dbReference>
<evidence type="ECO:0000256" key="12">
    <source>
        <dbReference type="ARBA" id="ARBA00083235"/>
    </source>
</evidence>
<evidence type="ECO:0000256" key="8">
    <source>
        <dbReference type="ARBA" id="ARBA00023242"/>
    </source>
</evidence>
<dbReference type="GO" id="GO:0046982">
    <property type="term" value="F:protein heterodimerization activity"/>
    <property type="evidence" value="ECO:0007669"/>
    <property type="project" value="InterPro"/>
</dbReference>
<evidence type="ECO:0000256" key="10">
    <source>
        <dbReference type="ARBA" id="ARBA00062516"/>
    </source>
</evidence>
<keyword evidence="3" id="KW-0808">Transferase</keyword>
<dbReference type="Gene3D" id="1.10.20.10">
    <property type="entry name" value="Histone, subunit A"/>
    <property type="match status" value="1"/>
</dbReference>
<dbReference type="FunFam" id="1.10.20.10:FF:000048">
    <property type="entry name" value="Chromatin accessibility complex subunit 1"/>
    <property type="match status" value="1"/>
</dbReference>
<comment type="subunit">
    <text evidence="10">Heterodimer with POLE3; binds to DNA. Component of the CHRAC ISWI chromatin remodeling complex at least composed of SMARCA5/SNF2H, BAZ1A/ACF1, CHRAC1 and POLE3; the complex preferentially binds DNA through the CHRAC1-POLE3 heterodimer and possesses ATP-dependent nucleosome-remodeling activity. Within the complex, the heterodimer with POLE3 interacts with SMARCA5/SNF2H; the interaction is direct and enhances nucleosome sliding activity by the SMARCA5/SNF2H and BAZ1A/ACF1 interaction. Within the complex, the heterodimer with POLE3 interacts with BAZ1A/ACF1; the interactions are direct.</text>
</comment>
<organism evidence="15">
    <name type="scientific">Cyprideis torosa</name>
    <dbReference type="NCBI Taxonomy" id="163714"/>
    <lineage>
        <taxon>Eukaryota</taxon>
        <taxon>Metazoa</taxon>
        <taxon>Ecdysozoa</taxon>
        <taxon>Arthropoda</taxon>
        <taxon>Crustacea</taxon>
        <taxon>Oligostraca</taxon>
        <taxon>Ostracoda</taxon>
        <taxon>Podocopa</taxon>
        <taxon>Podocopida</taxon>
        <taxon>Cytherocopina</taxon>
        <taxon>Cytheroidea</taxon>
        <taxon>Cytherideidae</taxon>
        <taxon>Cyprideis</taxon>
    </lineage>
</organism>
<evidence type="ECO:0000256" key="7">
    <source>
        <dbReference type="ARBA" id="ARBA00023125"/>
    </source>
</evidence>
<feature type="domain" description="Transcription factor CBF/NF-Y/archaeal histone" evidence="14">
    <location>
        <begin position="14"/>
        <end position="63"/>
    </location>
</feature>
<dbReference type="GO" id="GO:0006338">
    <property type="term" value="P:chromatin remodeling"/>
    <property type="evidence" value="ECO:0007669"/>
    <property type="project" value="TreeGrafter"/>
</dbReference>
<evidence type="ECO:0000256" key="3">
    <source>
        <dbReference type="ARBA" id="ARBA00022679"/>
    </source>
</evidence>
<evidence type="ECO:0000256" key="6">
    <source>
        <dbReference type="ARBA" id="ARBA00023054"/>
    </source>
</evidence>
<reference evidence="15" key="1">
    <citation type="submission" date="2020-11" db="EMBL/GenBank/DDBJ databases">
        <authorList>
            <person name="Tran Van P."/>
        </authorList>
    </citation>
    <scope>NUCLEOTIDE SEQUENCE</scope>
</reference>
<evidence type="ECO:0000259" key="14">
    <source>
        <dbReference type="Pfam" id="PF00808"/>
    </source>
</evidence>
<comment type="subcellular location">
    <subcellularLocation>
        <location evidence="1">Nucleus</location>
    </subcellularLocation>
</comment>
<dbReference type="GO" id="GO:0008623">
    <property type="term" value="C:CHRAC"/>
    <property type="evidence" value="ECO:0007669"/>
    <property type="project" value="TreeGrafter"/>
</dbReference>
<evidence type="ECO:0000256" key="1">
    <source>
        <dbReference type="ARBA" id="ARBA00004123"/>
    </source>
</evidence>
<keyword evidence="4" id="KW-0548">Nucleotidyltransferase</keyword>
<evidence type="ECO:0000256" key="11">
    <source>
        <dbReference type="ARBA" id="ARBA00071805"/>
    </source>
</evidence>
<evidence type="ECO:0000256" key="5">
    <source>
        <dbReference type="ARBA" id="ARBA00022990"/>
    </source>
</evidence>
<evidence type="ECO:0000256" key="4">
    <source>
        <dbReference type="ARBA" id="ARBA00022695"/>
    </source>
</evidence>
<keyword evidence="5" id="KW-0007">Acetylation</keyword>
<dbReference type="EMBL" id="OB662166">
    <property type="protein sequence ID" value="CAD7229604.1"/>
    <property type="molecule type" value="Genomic_DNA"/>
</dbReference>
<keyword evidence="2" id="KW-0597">Phosphoprotein</keyword>
<name>A0A7R8WHX8_9CRUS</name>
<keyword evidence="6" id="KW-0175">Coiled coil</keyword>
<sequence>MTTSTSPKNSREISLPLSRVRIVMKSCPEVDSLGADSIPVIARATELFVQILAKEVYDKSGQKSQLGYGDLADTVQSDDKYGFLQDVVPRKLKYREVLEILKKQQEASVNSSEGEGESDGDIKEVSIKKSSEKRKSDSSSSSKKSSLKSASAATSKPNPQKK</sequence>
<evidence type="ECO:0000256" key="2">
    <source>
        <dbReference type="ARBA" id="ARBA00022553"/>
    </source>
</evidence>
<dbReference type="GO" id="GO:0016779">
    <property type="term" value="F:nucleotidyltransferase activity"/>
    <property type="evidence" value="ECO:0007669"/>
    <property type="project" value="UniProtKB-KW"/>
</dbReference>
<dbReference type="Pfam" id="PF00808">
    <property type="entry name" value="CBFD_NFYB_HMF"/>
    <property type="match status" value="1"/>
</dbReference>
<dbReference type="InterPro" id="IPR003958">
    <property type="entry name" value="CBFA_NFYB_domain"/>
</dbReference>
<feature type="compositionally biased region" description="Basic and acidic residues" evidence="13">
    <location>
        <begin position="120"/>
        <end position="137"/>
    </location>
</feature>
<gene>
    <name evidence="15" type="ORF">CTOB1V02_LOCUS7473</name>
</gene>
<dbReference type="OrthoDB" id="1291358at2759"/>
<feature type="region of interest" description="Disordered" evidence="13">
    <location>
        <begin position="104"/>
        <end position="162"/>
    </location>
</feature>
<dbReference type="InterPro" id="IPR050568">
    <property type="entry name" value="Transcr_DNA_Rep_Reg"/>
</dbReference>
<accession>A0A7R8WHX8</accession>
<feature type="compositionally biased region" description="Low complexity" evidence="13">
    <location>
        <begin position="138"/>
        <end position="156"/>
    </location>
</feature>
<dbReference type="PANTHER" id="PTHR10252:SF54">
    <property type="entry name" value="CHROMATIN ACCESSIBILITY COMPLEX PROTEIN 1"/>
    <property type="match status" value="1"/>
</dbReference>
<comment type="function">
    <text evidence="9">Forms a complex with DNA polymerase epsilon subunit POLE3 and binds naked DNA, which is then incorporated into chromatin, aided by the nucleosome remodeling activity of ISWI/SNF2H and ACF1. Does not enhance nucleosome sliding activity of the ACF-5 ISWI chromatin remodeling complex.</text>
</comment>
<keyword evidence="8" id="KW-0539">Nucleus</keyword>
<dbReference type="AlphaFoldDB" id="A0A7R8WHX8"/>
<dbReference type="GO" id="GO:0003677">
    <property type="term" value="F:DNA binding"/>
    <property type="evidence" value="ECO:0007669"/>
    <property type="project" value="UniProtKB-KW"/>
</dbReference>
<evidence type="ECO:0000256" key="9">
    <source>
        <dbReference type="ARBA" id="ARBA00059032"/>
    </source>
</evidence>
<protein>
    <recommendedName>
        <fullName evidence="11">Chromatin accessibility complex protein 1</fullName>
    </recommendedName>
    <alternativeName>
        <fullName evidence="12">DNA polymerase epsilon subunit p15</fullName>
    </alternativeName>
</protein>
<dbReference type="PANTHER" id="PTHR10252">
    <property type="entry name" value="HISTONE-LIKE TRANSCRIPTION FACTOR CCAAT-RELATED"/>
    <property type="match status" value="1"/>
</dbReference>
<dbReference type="SUPFAM" id="SSF47113">
    <property type="entry name" value="Histone-fold"/>
    <property type="match status" value="1"/>
</dbReference>
<dbReference type="GO" id="GO:0006261">
    <property type="term" value="P:DNA-templated DNA replication"/>
    <property type="evidence" value="ECO:0007669"/>
    <property type="project" value="TreeGrafter"/>
</dbReference>
<evidence type="ECO:0000256" key="13">
    <source>
        <dbReference type="SAM" id="MobiDB-lite"/>
    </source>
</evidence>
<evidence type="ECO:0000313" key="15">
    <source>
        <dbReference type="EMBL" id="CAD7229604.1"/>
    </source>
</evidence>